<feature type="compositionally biased region" description="Polar residues" evidence="17">
    <location>
        <begin position="64"/>
        <end position="75"/>
    </location>
</feature>
<feature type="compositionally biased region" description="Low complexity" evidence="17">
    <location>
        <begin position="1612"/>
        <end position="1625"/>
    </location>
</feature>
<dbReference type="PROSITE" id="PS51215">
    <property type="entry name" value="AWS"/>
    <property type="match status" value="1"/>
</dbReference>
<feature type="compositionally biased region" description="Low complexity" evidence="17">
    <location>
        <begin position="1575"/>
        <end position="1589"/>
    </location>
</feature>
<evidence type="ECO:0000256" key="17">
    <source>
        <dbReference type="SAM" id="MobiDB-lite"/>
    </source>
</evidence>
<feature type="compositionally biased region" description="Basic and acidic residues" evidence="17">
    <location>
        <begin position="53"/>
        <end position="63"/>
    </location>
</feature>
<evidence type="ECO:0000259" key="20">
    <source>
        <dbReference type="PROSITE" id="PS50868"/>
    </source>
</evidence>
<feature type="region of interest" description="Disordered" evidence="17">
    <location>
        <begin position="558"/>
        <end position="581"/>
    </location>
</feature>
<feature type="compositionally biased region" description="Basic and acidic residues" evidence="17">
    <location>
        <begin position="1187"/>
        <end position="1201"/>
    </location>
</feature>
<evidence type="ECO:0000256" key="5">
    <source>
        <dbReference type="ARBA" id="ARBA00022473"/>
    </source>
</evidence>
<dbReference type="SMART" id="SM00456">
    <property type="entry name" value="WW"/>
    <property type="match status" value="1"/>
</dbReference>
<keyword evidence="14" id="KW-0805">Transcription regulation</keyword>
<keyword evidence="6" id="KW-0597">Phosphoprotein</keyword>
<feature type="compositionally biased region" description="Pro residues" evidence="17">
    <location>
        <begin position="1526"/>
        <end position="1536"/>
    </location>
</feature>
<feature type="domain" description="SET" evidence="19">
    <location>
        <begin position="866"/>
        <end position="983"/>
    </location>
</feature>
<keyword evidence="16" id="KW-0539">Nucleus</keyword>
<evidence type="ECO:0000256" key="2">
    <source>
        <dbReference type="ARBA" id="ARBA00004286"/>
    </source>
</evidence>
<dbReference type="GO" id="GO:0005694">
    <property type="term" value="C:chromosome"/>
    <property type="evidence" value="ECO:0007669"/>
    <property type="project" value="UniProtKB-SubCell"/>
</dbReference>
<dbReference type="SUPFAM" id="SSF82199">
    <property type="entry name" value="SET domain"/>
    <property type="match status" value="1"/>
</dbReference>
<dbReference type="Pfam" id="PF08236">
    <property type="entry name" value="SRI"/>
    <property type="match status" value="1"/>
</dbReference>
<comment type="subcellular location">
    <subcellularLocation>
        <location evidence="2">Chromosome</location>
    </subcellularLocation>
    <subcellularLocation>
        <location evidence="1">Nucleus</location>
    </subcellularLocation>
</comment>
<dbReference type="InterPro" id="IPR001214">
    <property type="entry name" value="SET_dom"/>
</dbReference>
<dbReference type="GO" id="GO:0032259">
    <property type="term" value="P:methylation"/>
    <property type="evidence" value="ECO:0007669"/>
    <property type="project" value="UniProtKB-KW"/>
</dbReference>
<feature type="region of interest" description="Disordered" evidence="17">
    <location>
        <begin position="501"/>
        <end position="524"/>
    </location>
</feature>
<dbReference type="EC" id="2.1.1.359" evidence="3"/>
<dbReference type="SMART" id="SM00570">
    <property type="entry name" value="AWS"/>
    <property type="match status" value="1"/>
</dbReference>
<evidence type="ECO:0000256" key="8">
    <source>
        <dbReference type="ARBA" id="ARBA00022679"/>
    </source>
</evidence>
<dbReference type="CTD" id="32301"/>
<proteinExistence type="predicted"/>
<dbReference type="Gene3D" id="2.20.70.10">
    <property type="match status" value="1"/>
</dbReference>
<keyword evidence="15" id="KW-0804">Transcription</keyword>
<keyword evidence="10" id="KW-0479">Metal-binding</keyword>
<dbReference type="PANTHER" id="PTHR46711">
    <property type="entry name" value="HISTONE-LYSINE N-METHYLTRANSFERASE SETD2"/>
    <property type="match status" value="1"/>
</dbReference>
<dbReference type="PROSITE" id="PS01159">
    <property type="entry name" value="WW_DOMAIN_1"/>
    <property type="match status" value="1"/>
</dbReference>
<dbReference type="Gene3D" id="1.10.1740.100">
    <property type="entry name" value="Set2, Rpb1 interacting domain"/>
    <property type="match status" value="1"/>
</dbReference>
<dbReference type="PANTHER" id="PTHR46711:SF1">
    <property type="entry name" value="HISTONE-LYSINE N-METHYLTRANSFERASE SETD2"/>
    <property type="match status" value="1"/>
</dbReference>
<dbReference type="Proteomes" id="UP000515204">
    <property type="component" value="Unplaced"/>
</dbReference>
<dbReference type="FunFam" id="2.170.270.10:FF:000016">
    <property type="entry name" value="Histone-lysine N-methyltransferase"/>
    <property type="match status" value="1"/>
</dbReference>
<sequence>MARRRKTEVKASVKSSSNKYVPVRKSSRQIAKKQLEEKKNGEISQTSCLNNSDDSKSMSDDHSQVPSRKNQNSQKKYSKHKGTSNNSIAMSDESAVYDASECKRDAGESDSQDDTDNIINKSEKLSPEDVRQVVVGNTNPPSIESLPAPISAEMEVWSEDIIEETIICEEMEVEEDGANLPQDNVMIEQVLLVNEPNLEGKDFVEFTVIQNEDGTKSMVMAPKSEDVSNDEYRVIQESVNSVCASEPENSISMMHTDESVVSSSEKCDIIDSDVDKPYINKKKTVLEDKVGKKQKSGKTIYDKIRQEISESMSDPVQICPIKDYSGSTNELLPDSCKWENKNLQTSAYKDLSKEDTVSNLDNKLADMQISENISSKEIQKLVNDLSSVESIDSPVQTPLNVEKLSPVHIDDESSSSILDKMEQLHRSNNSISSHVTDIFSKVIEPINIINQEQDILKSSSCNDKIQCTDQISLKSKIMQDKRNTSQQKNIEALGLIDDLQDSEGDNNKIDSEDMKLCSSSENSNDTLVSLTNCKIRELDVKNVASNVNDIDKRVEFRSRSGSTDTTGSESGSNSSGVRRSSRIRSIGLMKQRSRGRGLVTKPSIDTSKATLQQEKVVNNINPAIAQEIKIDNSEAQCDKENSSNKISTSLDTLVPLSTTYNTTGYDSDSSKPVKVKSRWRRSSELEMGSSSAGFVTASVSMLGSSVTPLSESARSVSITVGESTSTESKHNIVSTNIKVNIETEQVKDTSLTSSNISTVSTIAQIPKTIGAKIPLPMVLETEDREMEERLSQFEHLRENLYLTERYTNKETKRMVCDCFLTEEEIERGELGCGEDCLNRLLMIECGPRCVVGDRCTNKRFQNCEYAKCEVFRTEKKGFGLRAIIDIMAGEFIMEYVGEVVDPKDFKRRAKEYSKDKNRHYYFMALKSDQIIDATMKGNVSRFINHSCDPNAETQKWTVNGELRIGFFNKKFIAAGEEITFDYHFQRYGKEAQKCYCEAPNCRGWIGETPEEEKEKIEKKEKREKDIKKKKEEKKPADYMEDEDLEEEIDKLCSGGLKNRAHTLTLSRLMVRSRELEHRTRLLRLIQSGVQPCRRLFLDYHGLRLIWSYVMDIATNDTEEAQQFRLEVLKTLNTLPIPNKTMLMDSKIYGVIEKWAKGLYLSPNADSPEDDQVKLKLSCEDSSSNSDSNEKKSPECLNDIPDKRNNNIESCLAVNEIKLEASEQTVISDLASSLLAEWSNLKEVFRIPKKERIEQMKEHEREADRGYREELEKEDKRGTSYDRHRSDRYSRSEVDKRGDRRRGRESPETEHIRIKEKRVEERSSLVPVPRMTKYERRQLFALQVAKEEEERQRRQQQESWQEHENRCLALGIDPHTTAMVDPQTGYPVFYNHSLGQWQHYSTQDGGEVTQQCTPVYVGPQSTNIIGQTSHVLPSTMTTDISSGITSGIPPGVPPVAYSLSQTTVFSQTTSSYSLISHPQPYSEGQLPLPNSLVSVHGGTPTVSIQTSLYNHIEKPADQQFASAENRPPQPEVPPIDLPPKWKSATDSRGRTYYYHVKERISQWLPPPPDHIGVQPDSSSTSESSEESSSSNEDDEDLDDDHTEEQKNDDIETSSVSVESLSSASRSNISKKLGGHNLTGSSLPLIEPKKRREGLVQERIISPRREEDRIDHKVYKEIKEKLRRQKERAKLKDHVEKLRKHRRSNKSKSHSRHGLSKLQSTSAEMSPMSERKIKDTFRINMANVMVHFLNPYRKNDCKQGRITNTEDFKHLARKLTHFVLAKELKHCKSVDELQCNENVKHKAKDFVRKYMSKFGAVYQKGTDED</sequence>
<feature type="region of interest" description="Disordered" evidence="17">
    <location>
        <begin position="1255"/>
        <end position="1313"/>
    </location>
</feature>
<dbReference type="Pfam" id="PF00856">
    <property type="entry name" value="SET"/>
    <property type="match status" value="1"/>
</dbReference>
<evidence type="ECO:0000256" key="7">
    <source>
        <dbReference type="ARBA" id="ARBA00022603"/>
    </source>
</evidence>
<feature type="region of interest" description="Disordered" evidence="17">
    <location>
        <begin position="1562"/>
        <end position="1648"/>
    </location>
</feature>
<dbReference type="InterPro" id="IPR036020">
    <property type="entry name" value="WW_dom_sf"/>
</dbReference>
<feature type="region of interest" description="Disordered" evidence="17">
    <location>
        <begin position="1178"/>
        <end position="1201"/>
    </location>
</feature>
<organism evidence="22 23">
    <name type="scientific">Dinoponera quadriceps</name>
    <name type="common">South American ant</name>
    <dbReference type="NCBI Taxonomy" id="609295"/>
    <lineage>
        <taxon>Eukaryota</taxon>
        <taxon>Metazoa</taxon>
        <taxon>Ecdysozoa</taxon>
        <taxon>Arthropoda</taxon>
        <taxon>Hexapoda</taxon>
        <taxon>Insecta</taxon>
        <taxon>Pterygota</taxon>
        <taxon>Neoptera</taxon>
        <taxon>Endopterygota</taxon>
        <taxon>Hymenoptera</taxon>
        <taxon>Apocrita</taxon>
        <taxon>Aculeata</taxon>
        <taxon>Formicoidea</taxon>
        <taxon>Formicidae</taxon>
        <taxon>Ponerinae</taxon>
        <taxon>Ponerini</taxon>
        <taxon>Dinoponera</taxon>
    </lineage>
</organism>
<dbReference type="InterPro" id="IPR046341">
    <property type="entry name" value="SET_dom_sf"/>
</dbReference>
<dbReference type="RefSeq" id="XP_014478705.1">
    <property type="nucleotide sequence ID" value="XM_014623219.1"/>
</dbReference>
<feature type="compositionally biased region" description="Low complexity" evidence="17">
    <location>
        <begin position="559"/>
        <end position="578"/>
    </location>
</feature>
<name>A0A6P3XJW2_DINQU</name>
<evidence type="ECO:0000259" key="18">
    <source>
        <dbReference type="PROSITE" id="PS50020"/>
    </source>
</evidence>
<dbReference type="Gene3D" id="2.170.270.10">
    <property type="entry name" value="SET domain"/>
    <property type="match status" value="1"/>
</dbReference>
<reference evidence="23" key="1">
    <citation type="submission" date="2025-08" db="UniProtKB">
        <authorList>
            <consortium name="RefSeq"/>
        </authorList>
    </citation>
    <scope>IDENTIFICATION</scope>
</reference>
<feature type="region of interest" description="Disordered" evidence="17">
    <location>
        <begin position="1519"/>
        <end position="1543"/>
    </location>
</feature>
<dbReference type="GeneID" id="106746542"/>
<dbReference type="InterPro" id="IPR006560">
    <property type="entry name" value="AWS_dom"/>
</dbReference>
<feature type="domain" description="Post-SET" evidence="20">
    <location>
        <begin position="990"/>
        <end position="1006"/>
    </location>
</feature>
<evidence type="ECO:0000256" key="13">
    <source>
        <dbReference type="ARBA" id="ARBA00022853"/>
    </source>
</evidence>
<keyword evidence="9" id="KW-0949">S-adenosyl-L-methionine</keyword>
<dbReference type="InterPro" id="IPR001202">
    <property type="entry name" value="WW_dom"/>
</dbReference>
<protein>
    <recommendedName>
        <fullName evidence="3">[histone H3]-lysine(36) N-trimethyltransferase</fullName>
        <ecNumber evidence="3">2.1.1.359</ecNumber>
    </recommendedName>
</protein>
<dbReference type="KEGG" id="dqu:106746542"/>
<dbReference type="PROSITE" id="PS50280">
    <property type="entry name" value="SET"/>
    <property type="match status" value="1"/>
</dbReference>
<keyword evidence="13" id="KW-0156">Chromatin regulator</keyword>
<evidence type="ECO:0000256" key="6">
    <source>
        <dbReference type="ARBA" id="ARBA00022553"/>
    </source>
</evidence>
<dbReference type="CDD" id="cd19172">
    <property type="entry name" value="SET_SETD2"/>
    <property type="match status" value="1"/>
</dbReference>
<dbReference type="CDD" id="cd00201">
    <property type="entry name" value="WW"/>
    <property type="match status" value="1"/>
</dbReference>
<dbReference type="InterPro" id="IPR003616">
    <property type="entry name" value="Post-SET_dom"/>
</dbReference>
<evidence type="ECO:0000256" key="11">
    <source>
        <dbReference type="ARBA" id="ARBA00022782"/>
    </source>
</evidence>
<dbReference type="InterPro" id="IPR013257">
    <property type="entry name" value="SRI"/>
</dbReference>
<accession>A0A6P3XJW2</accession>
<dbReference type="PROSITE" id="PS50868">
    <property type="entry name" value="POST_SET"/>
    <property type="match status" value="1"/>
</dbReference>
<dbReference type="InterPro" id="IPR038190">
    <property type="entry name" value="SRI_sf"/>
</dbReference>
<evidence type="ECO:0000256" key="14">
    <source>
        <dbReference type="ARBA" id="ARBA00023015"/>
    </source>
</evidence>
<evidence type="ECO:0000313" key="23">
    <source>
        <dbReference type="RefSeq" id="XP_014478705.1"/>
    </source>
</evidence>
<keyword evidence="4" id="KW-0158">Chromosome</keyword>
<dbReference type="GO" id="GO:0140955">
    <property type="term" value="F:histone H3K36 trimethyltransferase activity"/>
    <property type="evidence" value="ECO:0007669"/>
    <property type="project" value="UniProtKB-EC"/>
</dbReference>
<dbReference type="InterPro" id="IPR044437">
    <property type="entry name" value="SETD2/Set2_SET"/>
</dbReference>
<keyword evidence="7" id="KW-0489">Methyltransferase</keyword>
<evidence type="ECO:0000256" key="12">
    <source>
        <dbReference type="ARBA" id="ARBA00022833"/>
    </source>
</evidence>
<evidence type="ECO:0000256" key="4">
    <source>
        <dbReference type="ARBA" id="ARBA00022454"/>
    </source>
</evidence>
<keyword evidence="12" id="KW-0862">Zinc</keyword>
<evidence type="ECO:0000256" key="10">
    <source>
        <dbReference type="ARBA" id="ARBA00022723"/>
    </source>
</evidence>
<keyword evidence="8" id="KW-0808">Transferase</keyword>
<dbReference type="InterPro" id="IPR042294">
    <property type="entry name" value="SETD2_animal"/>
</dbReference>
<evidence type="ECO:0000259" key="21">
    <source>
        <dbReference type="PROSITE" id="PS51215"/>
    </source>
</evidence>
<feature type="region of interest" description="Disordered" evidence="17">
    <location>
        <begin position="1"/>
        <end position="126"/>
    </location>
</feature>
<dbReference type="GO" id="GO:0030154">
    <property type="term" value="P:cell differentiation"/>
    <property type="evidence" value="ECO:0007669"/>
    <property type="project" value="UniProtKB-KW"/>
</dbReference>
<keyword evidence="11" id="KW-0221">Differentiation</keyword>
<evidence type="ECO:0000313" key="22">
    <source>
        <dbReference type="Proteomes" id="UP000515204"/>
    </source>
</evidence>
<dbReference type="GO" id="GO:0006355">
    <property type="term" value="P:regulation of DNA-templated transcription"/>
    <property type="evidence" value="ECO:0007669"/>
    <property type="project" value="InterPro"/>
</dbReference>
<feature type="compositionally biased region" description="Basic residues" evidence="17">
    <location>
        <begin position="1695"/>
        <end position="1713"/>
    </location>
</feature>
<dbReference type="OrthoDB" id="308383at2759"/>
<dbReference type="SMART" id="SM00317">
    <property type="entry name" value="SET"/>
    <property type="match status" value="1"/>
</dbReference>
<feature type="region of interest" description="Disordered" evidence="17">
    <location>
        <begin position="1683"/>
        <end position="1728"/>
    </location>
</feature>
<keyword evidence="5" id="KW-0217">Developmental protein</keyword>
<dbReference type="SUPFAM" id="SSF51045">
    <property type="entry name" value="WW domain"/>
    <property type="match status" value="1"/>
</dbReference>
<feature type="domain" description="AWS" evidence="21">
    <location>
        <begin position="811"/>
        <end position="864"/>
    </location>
</feature>
<dbReference type="Pfam" id="PF00397">
    <property type="entry name" value="WW"/>
    <property type="match status" value="1"/>
</dbReference>
<evidence type="ECO:0000256" key="9">
    <source>
        <dbReference type="ARBA" id="ARBA00022691"/>
    </source>
</evidence>
<feature type="compositionally biased region" description="Polar residues" evidence="17">
    <location>
        <begin position="42"/>
        <end position="51"/>
    </location>
</feature>
<dbReference type="SMART" id="SM00508">
    <property type="entry name" value="PostSET"/>
    <property type="match status" value="1"/>
</dbReference>
<dbReference type="GO" id="GO:0005634">
    <property type="term" value="C:nucleus"/>
    <property type="evidence" value="ECO:0007669"/>
    <property type="project" value="UniProtKB-SubCell"/>
</dbReference>
<feature type="domain" description="WW" evidence="18">
    <location>
        <begin position="1534"/>
        <end position="1567"/>
    </location>
</feature>
<evidence type="ECO:0000256" key="1">
    <source>
        <dbReference type="ARBA" id="ARBA00004123"/>
    </source>
</evidence>
<evidence type="ECO:0000259" key="19">
    <source>
        <dbReference type="PROSITE" id="PS50280"/>
    </source>
</evidence>
<dbReference type="Pfam" id="PF17907">
    <property type="entry name" value="AWS"/>
    <property type="match status" value="1"/>
</dbReference>
<evidence type="ECO:0000256" key="15">
    <source>
        <dbReference type="ARBA" id="ARBA00023163"/>
    </source>
</evidence>
<feature type="compositionally biased region" description="Basic and acidic residues" evidence="17">
    <location>
        <begin position="505"/>
        <end position="515"/>
    </location>
</feature>
<gene>
    <name evidence="23" type="primary">LOC106746542</name>
</gene>
<feature type="compositionally biased region" description="Acidic residues" evidence="17">
    <location>
        <begin position="1590"/>
        <end position="1601"/>
    </location>
</feature>
<keyword evidence="22" id="KW-1185">Reference proteome</keyword>
<feature type="region of interest" description="Disordered" evidence="17">
    <location>
        <begin position="1012"/>
        <end position="1035"/>
    </location>
</feature>
<evidence type="ECO:0000256" key="3">
    <source>
        <dbReference type="ARBA" id="ARBA00012178"/>
    </source>
</evidence>
<evidence type="ECO:0000256" key="16">
    <source>
        <dbReference type="ARBA" id="ARBA00023242"/>
    </source>
</evidence>
<dbReference type="GO" id="GO:0046872">
    <property type="term" value="F:metal ion binding"/>
    <property type="evidence" value="ECO:0007669"/>
    <property type="project" value="UniProtKB-KW"/>
</dbReference>
<dbReference type="PROSITE" id="PS50020">
    <property type="entry name" value="WW_DOMAIN_2"/>
    <property type="match status" value="1"/>
</dbReference>